<dbReference type="AlphaFoldDB" id="A0A6C0PAX7"/>
<sequence>MAKLFKQMMRRIGLQNAPTPPGGAGSGGSGVTINRDPKQVQVKRIGYQLSNGSGGSGRDNFEGPAADLTLIATAIERDSYLTQAVMRYRELIFKSGYHFKGKNEQALDYLRLRLEMIAIATLIPTEELFQGIGDDIVRYANSFIVKARAKKGVGLPPGVTALAVLPAKDPIAGYFRLPPQTITVARDANGTVLSYKQEVQGQGDALVFKPEDMIHIAVNRPAGQAFGSPWAAPMIDDIRLLRKVEENAALLLYRHIFPLLAYTVGLDKPGWESSPEEITELQTVISDMPTDGAIVLPERHKIEAVNINTMDVRPLMDYFENRVFTGMGMSAVDMGRGDTANRNTADSMSGMKVDRVKGWQQQIQVQIDKFMIEELLLEGGFDPMANPDFNVDFVFNEIEQEMRIKMDTHEIFKFEHNLQTWEETRKNMGSDPVADESRLYFQMIGMQQAEHQASLDQAAAAAAAGSASTDNKQQPSNQHGTRSGPKKSTEWSYSEQYYQEKYPAIGFFRYVGPINERKAPDAKWEVDLQESVFTRYPSERVEELQAGIEAIYSDIESDVVSEMKRAQDRKAFPMTESNTLLSSIHFGKDKMVQQVQKAANGALGEGIKEAMKDAKRNRLASIDSSLAMRVVSESSKKSFDTTEKLLHSMLSEKLENLDDPVEAMLRVKGVFQSLRYRNALLCRTLIAKTFNYGYVLAMVRYGESEVYAEYTEGSCPTCLEKSQAPIDLSRLSSLDEMTIFDQIPPWHPNCDCPLTLGGR</sequence>
<name>A0A6C0PAX7_9BACL</name>
<evidence type="ECO:0000313" key="3">
    <source>
        <dbReference type="Proteomes" id="UP000479114"/>
    </source>
</evidence>
<geneLocation type="plasmid" evidence="2 3">
    <name>unnamed2</name>
</geneLocation>
<keyword evidence="2" id="KW-0614">Plasmid</keyword>
<dbReference type="Proteomes" id="UP000479114">
    <property type="component" value="Plasmid unnamed2"/>
</dbReference>
<gene>
    <name evidence="2" type="ORF">GZH47_32795</name>
</gene>
<dbReference type="KEGG" id="prz:GZH47_32795"/>
<keyword evidence="3" id="KW-1185">Reference proteome</keyword>
<proteinExistence type="predicted"/>
<feature type="region of interest" description="Disordered" evidence="1">
    <location>
        <begin position="455"/>
        <end position="489"/>
    </location>
</feature>
<accession>A0A6C0PAX7</accession>
<protein>
    <recommendedName>
        <fullName evidence="4">Phage portal protein</fullName>
    </recommendedName>
</protein>
<organism evidence="2 3">
    <name type="scientific">Paenibacillus rhizovicinus</name>
    <dbReference type="NCBI Taxonomy" id="2704463"/>
    <lineage>
        <taxon>Bacteria</taxon>
        <taxon>Bacillati</taxon>
        <taxon>Bacillota</taxon>
        <taxon>Bacilli</taxon>
        <taxon>Bacillales</taxon>
        <taxon>Paenibacillaceae</taxon>
        <taxon>Paenibacillus</taxon>
    </lineage>
</organism>
<feature type="compositionally biased region" description="Polar residues" evidence="1">
    <location>
        <begin position="466"/>
        <end position="481"/>
    </location>
</feature>
<feature type="region of interest" description="Disordered" evidence="1">
    <location>
        <begin position="14"/>
        <end position="34"/>
    </location>
</feature>
<reference evidence="2 3" key="1">
    <citation type="submission" date="2020-02" db="EMBL/GenBank/DDBJ databases">
        <title>Paenibacillus sp. nov., isolated from rhizosphere soil of tomato.</title>
        <authorList>
            <person name="Weon H.-Y."/>
            <person name="Lee S.A."/>
        </authorList>
    </citation>
    <scope>NUCLEOTIDE SEQUENCE [LARGE SCALE GENOMIC DNA]</scope>
    <source>
        <strain evidence="2 3">14171R-81</strain>
        <plasmid evidence="2 3">unnamed2</plasmid>
    </source>
</reference>
<evidence type="ECO:0000313" key="2">
    <source>
        <dbReference type="EMBL" id="QHW35678.1"/>
    </source>
</evidence>
<dbReference type="RefSeq" id="WP_162645811.1">
    <property type="nucleotide sequence ID" value="NZ_CP048288.1"/>
</dbReference>
<evidence type="ECO:0008006" key="4">
    <source>
        <dbReference type="Google" id="ProtNLM"/>
    </source>
</evidence>
<dbReference type="EMBL" id="CP048288">
    <property type="protein sequence ID" value="QHW35678.1"/>
    <property type="molecule type" value="Genomic_DNA"/>
</dbReference>
<evidence type="ECO:0000256" key="1">
    <source>
        <dbReference type="SAM" id="MobiDB-lite"/>
    </source>
</evidence>